<dbReference type="Gene3D" id="3.30.930.10">
    <property type="entry name" value="Bira Bifunctional Protein, Domain 2"/>
    <property type="match status" value="1"/>
</dbReference>
<keyword evidence="7 8" id="KW-0030">Aminoacyl-tRNA synthetase</keyword>
<dbReference type="AlphaFoldDB" id="A0A0G0GNH7"/>
<dbReference type="InterPro" id="IPR033731">
    <property type="entry name" value="GlyRS-like_core"/>
</dbReference>
<keyword evidence="5 8" id="KW-0067">ATP-binding</keyword>
<dbReference type="InterPro" id="IPR045864">
    <property type="entry name" value="aa-tRNA-synth_II/BPL/LPL"/>
</dbReference>
<dbReference type="SUPFAM" id="SSF55681">
    <property type="entry name" value="Class II aaRS and biotin synthetases"/>
    <property type="match status" value="1"/>
</dbReference>
<comment type="function">
    <text evidence="8">Catalyzes the attachment of glycine to tRNA(Gly).</text>
</comment>
<keyword evidence="2 8" id="KW-0963">Cytoplasm</keyword>
<dbReference type="HAMAP" id="MF_00253_B">
    <property type="entry name" value="Gly_tRNA_synth_B"/>
    <property type="match status" value="1"/>
</dbReference>
<dbReference type="PRINTS" id="PR01043">
    <property type="entry name" value="TRNASYNTHGLY"/>
</dbReference>
<reference evidence="10 11" key="1">
    <citation type="journal article" date="2015" name="Nature">
        <title>rRNA introns, odd ribosomes, and small enigmatic genomes across a large radiation of phyla.</title>
        <authorList>
            <person name="Brown C.T."/>
            <person name="Hug L.A."/>
            <person name="Thomas B.C."/>
            <person name="Sharon I."/>
            <person name="Castelle C.J."/>
            <person name="Singh A."/>
            <person name="Wilkins M.J."/>
            <person name="Williams K.H."/>
            <person name="Banfield J.F."/>
        </authorList>
    </citation>
    <scope>NUCLEOTIDE SEQUENCE [LARGE SCALE GENOMIC DNA]</scope>
</reference>
<dbReference type="FunFam" id="3.40.50.800:FF:000002">
    <property type="entry name" value="Glycine--tRNA ligase"/>
    <property type="match status" value="1"/>
</dbReference>
<evidence type="ECO:0000313" key="11">
    <source>
        <dbReference type="Proteomes" id="UP000034849"/>
    </source>
</evidence>
<dbReference type="STRING" id="1619046.US42_C0006G0022"/>
<dbReference type="GO" id="GO:0005524">
    <property type="term" value="F:ATP binding"/>
    <property type="evidence" value="ECO:0007669"/>
    <property type="project" value="UniProtKB-UniRule"/>
</dbReference>
<evidence type="ECO:0000256" key="6">
    <source>
        <dbReference type="ARBA" id="ARBA00022917"/>
    </source>
</evidence>
<dbReference type="GO" id="GO:0004820">
    <property type="term" value="F:glycine-tRNA ligase activity"/>
    <property type="evidence" value="ECO:0007669"/>
    <property type="project" value="UniProtKB-UniRule"/>
</dbReference>
<dbReference type="InterPro" id="IPR006195">
    <property type="entry name" value="aa-tRNA-synth_II"/>
</dbReference>
<dbReference type="InterPro" id="IPR002315">
    <property type="entry name" value="tRNA-synt_gly"/>
</dbReference>
<dbReference type="Gene3D" id="3.40.50.800">
    <property type="entry name" value="Anticodon-binding domain"/>
    <property type="match status" value="1"/>
</dbReference>
<dbReference type="NCBIfam" id="NF003211">
    <property type="entry name" value="PRK04173.1"/>
    <property type="match status" value="1"/>
</dbReference>
<dbReference type="Proteomes" id="UP000034849">
    <property type="component" value="Unassembled WGS sequence"/>
</dbReference>
<name>A0A0G0GNH7_9BACT</name>
<comment type="caution">
    <text evidence="10">The sequence shown here is derived from an EMBL/GenBank/DDBJ whole genome shotgun (WGS) entry which is preliminary data.</text>
</comment>
<evidence type="ECO:0000256" key="2">
    <source>
        <dbReference type="ARBA" id="ARBA00022490"/>
    </source>
</evidence>
<dbReference type="CDD" id="cd00774">
    <property type="entry name" value="GlyRS-like_core"/>
    <property type="match status" value="1"/>
</dbReference>
<feature type="binding site" evidence="8">
    <location>
        <begin position="194"/>
        <end position="196"/>
    </location>
    <ligand>
        <name>ATP</name>
        <dbReference type="ChEBI" id="CHEBI:30616"/>
    </ligand>
</feature>
<proteinExistence type="inferred from homology"/>
<keyword evidence="6 8" id="KW-0648">Protein biosynthesis</keyword>
<dbReference type="GO" id="GO:0004081">
    <property type="term" value="F:bis(5'-nucleosyl)-tetraphosphatase (asymmetrical) activity"/>
    <property type="evidence" value="ECO:0007669"/>
    <property type="project" value="UniProtKB-ARBA"/>
</dbReference>
<evidence type="ECO:0000256" key="1">
    <source>
        <dbReference type="ARBA" id="ARBA00008226"/>
    </source>
</evidence>
<gene>
    <name evidence="8" type="primary">glyQS</name>
    <name evidence="10" type="ORF">US42_C0006G0022</name>
</gene>
<dbReference type="EMBL" id="LBSX01000006">
    <property type="protein sequence ID" value="KKQ27715.1"/>
    <property type="molecule type" value="Genomic_DNA"/>
</dbReference>
<comment type="subcellular location">
    <subcellularLocation>
        <location evidence="8">Cytoplasm</location>
    </subcellularLocation>
</comment>
<feature type="binding site" evidence="8">
    <location>
        <position position="98"/>
    </location>
    <ligand>
        <name>substrate</name>
    </ligand>
</feature>
<evidence type="ECO:0000256" key="8">
    <source>
        <dbReference type="HAMAP-Rule" id="MF_00253"/>
    </source>
</evidence>
<feature type="binding site" evidence="8">
    <location>
        <begin position="204"/>
        <end position="209"/>
    </location>
    <ligand>
        <name>ATP</name>
        <dbReference type="ChEBI" id="CHEBI:30616"/>
    </ligand>
</feature>
<dbReference type="InterPro" id="IPR027031">
    <property type="entry name" value="Gly-tRNA_synthase/POLG2"/>
</dbReference>
<keyword evidence="3 8" id="KW-0436">Ligase</keyword>
<protein>
    <recommendedName>
        <fullName evidence="8">Glycine--tRNA ligase</fullName>
        <ecNumber evidence="8">6.1.1.14</ecNumber>
    </recommendedName>
    <alternativeName>
        <fullName evidence="8">Glycyl-tRNA synthetase</fullName>
        <shortName evidence="8">GlyRS</shortName>
    </alternativeName>
</protein>
<comment type="subunit">
    <text evidence="8">Homodimer.</text>
</comment>
<dbReference type="PANTHER" id="PTHR10745">
    <property type="entry name" value="GLYCYL-TRNA SYNTHETASE/DNA POLYMERASE SUBUNIT GAMMA-2"/>
    <property type="match status" value="1"/>
</dbReference>
<dbReference type="GO" id="GO:0005737">
    <property type="term" value="C:cytoplasm"/>
    <property type="evidence" value="ECO:0007669"/>
    <property type="project" value="UniProtKB-SubCell"/>
</dbReference>
<feature type="binding site" evidence="8">
    <location>
        <position position="162"/>
    </location>
    <ligand>
        <name>substrate</name>
    </ligand>
</feature>
<organism evidence="10 11">
    <name type="scientific">Candidatus Magasanikbacteria bacterium GW2011_GWC2_37_14</name>
    <dbReference type="NCBI Taxonomy" id="1619046"/>
    <lineage>
        <taxon>Bacteria</taxon>
        <taxon>Candidatus Magasanikiibacteriota</taxon>
    </lineage>
</organism>
<dbReference type="Pfam" id="PF00587">
    <property type="entry name" value="tRNA-synt_2b"/>
    <property type="match status" value="1"/>
</dbReference>
<dbReference type="EC" id="6.1.1.14" evidence="8"/>
<dbReference type="GO" id="GO:0015966">
    <property type="term" value="P:diadenosine tetraphosphate biosynthetic process"/>
    <property type="evidence" value="ECO:0007669"/>
    <property type="project" value="UniProtKB-ARBA"/>
</dbReference>
<feature type="binding site" evidence="8">
    <location>
        <begin position="319"/>
        <end position="323"/>
    </location>
    <ligand>
        <name>substrate</name>
    </ligand>
</feature>
<dbReference type="SUPFAM" id="SSF52954">
    <property type="entry name" value="Class II aaRS ABD-related"/>
    <property type="match status" value="1"/>
</dbReference>
<evidence type="ECO:0000259" key="9">
    <source>
        <dbReference type="PROSITE" id="PS50862"/>
    </source>
</evidence>
<comment type="caution">
    <text evidence="8">Lacks conserved residue(s) required for the propagation of feature annotation.</text>
</comment>
<feature type="binding site" evidence="8">
    <location>
        <begin position="279"/>
        <end position="280"/>
    </location>
    <ligand>
        <name>ATP</name>
        <dbReference type="ChEBI" id="CHEBI:30616"/>
    </ligand>
</feature>
<dbReference type="PROSITE" id="PS50862">
    <property type="entry name" value="AA_TRNA_LIGASE_II"/>
    <property type="match status" value="1"/>
</dbReference>
<dbReference type="CDD" id="cd00858">
    <property type="entry name" value="GlyRS_anticodon"/>
    <property type="match status" value="1"/>
</dbReference>
<dbReference type="PANTHER" id="PTHR10745:SF8">
    <property type="entry name" value="DNA POLYMERASE SUBUNIT GAMMA-2, MITOCHONDRIAL"/>
    <property type="match status" value="1"/>
</dbReference>
<dbReference type="InterPro" id="IPR036621">
    <property type="entry name" value="Anticodon-bd_dom_sf"/>
</dbReference>
<evidence type="ECO:0000256" key="4">
    <source>
        <dbReference type="ARBA" id="ARBA00022741"/>
    </source>
</evidence>
<feature type="binding site" evidence="8">
    <location>
        <begin position="323"/>
        <end position="326"/>
    </location>
    <ligand>
        <name>ATP</name>
        <dbReference type="ChEBI" id="CHEBI:30616"/>
    </ligand>
</feature>
<evidence type="ECO:0000313" key="10">
    <source>
        <dbReference type="EMBL" id="KKQ27715.1"/>
    </source>
</evidence>
<comment type="catalytic activity">
    <reaction evidence="8">
        <text>tRNA(Gly) + glycine + ATP = glycyl-tRNA(Gly) + AMP + diphosphate</text>
        <dbReference type="Rhea" id="RHEA:16013"/>
        <dbReference type="Rhea" id="RHEA-COMP:9664"/>
        <dbReference type="Rhea" id="RHEA-COMP:9683"/>
        <dbReference type="ChEBI" id="CHEBI:30616"/>
        <dbReference type="ChEBI" id="CHEBI:33019"/>
        <dbReference type="ChEBI" id="CHEBI:57305"/>
        <dbReference type="ChEBI" id="CHEBI:78442"/>
        <dbReference type="ChEBI" id="CHEBI:78522"/>
        <dbReference type="ChEBI" id="CHEBI:456215"/>
        <dbReference type="EC" id="6.1.1.14"/>
    </reaction>
</comment>
<comment type="similarity">
    <text evidence="1 8">Belongs to the class-II aminoacyl-tRNA synthetase family.</text>
</comment>
<evidence type="ECO:0000256" key="7">
    <source>
        <dbReference type="ARBA" id="ARBA00023146"/>
    </source>
</evidence>
<feature type="domain" description="Aminoacyl-transfer RNA synthetases class-II family profile" evidence="9">
    <location>
        <begin position="6"/>
        <end position="342"/>
    </location>
</feature>
<sequence>MENLLDKVVSLCKRRGFIFPGSEIYGGLANSWDYGPLGHQLKQNLKKAWWKFFVQERDDMVPLDTAIIMNPKVWEASGHLENFSDKLVECKKCHHRFRIDHLLEAKTIEPKYDKEQPDKELSEIECPDCGGNLTEPKDFNLMFKTFLGTNEDTSTTAYLRPETAAGMFVNFKNVLNTTRRRLPFGIAQIGKNFRNEITPGNFIFRTREFEIGEFEYFINPKDWEKTFEMWLGEIKRWWQDIMQINMDNLVWHELKGDDLAFYSKRTLDIEYKYPFGVKELHGIAYRTDHDLTRHQEFSKADLSYVDPETNEKFIPHVIEPTFGIDRMLLVSLLEAYCEEDLPAVASAKEGDGETETRVVMKFPKHLAPIQVAILPLSKKEELSGVAKQIASDLRKNFLVDYDETQSIGKRYRRQDEIGTPYCVTVDFDSLEDKKVTVRDRDTMVQERIEISELKNYLLSKF</sequence>
<accession>A0A0G0GNH7</accession>
<dbReference type="Pfam" id="PF03129">
    <property type="entry name" value="HGTP_anticodon"/>
    <property type="match status" value="1"/>
</dbReference>
<dbReference type="InterPro" id="IPR004154">
    <property type="entry name" value="Anticodon-bd"/>
</dbReference>
<dbReference type="GO" id="GO:0070062">
    <property type="term" value="C:extracellular exosome"/>
    <property type="evidence" value="ECO:0007669"/>
    <property type="project" value="UniProtKB-ARBA"/>
</dbReference>
<dbReference type="InterPro" id="IPR022961">
    <property type="entry name" value="Gly_tRNA_ligase_bac"/>
</dbReference>
<keyword evidence="4 8" id="KW-0547">Nucleotide-binding</keyword>
<dbReference type="PATRIC" id="fig|1619046.3.peg.418"/>
<dbReference type="NCBIfam" id="TIGR00389">
    <property type="entry name" value="glyS_dimeric"/>
    <property type="match status" value="1"/>
</dbReference>
<evidence type="ECO:0000256" key="5">
    <source>
        <dbReference type="ARBA" id="ARBA00022840"/>
    </source>
</evidence>
<evidence type="ECO:0000256" key="3">
    <source>
        <dbReference type="ARBA" id="ARBA00022598"/>
    </source>
</evidence>
<dbReference type="GO" id="GO:0006426">
    <property type="term" value="P:glycyl-tRNA aminoacylation"/>
    <property type="evidence" value="ECO:0007669"/>
    <property type="project" value="UniProtKB-UniRule"/>
</dbReference>
<dbReference type="InterPro" id="IPR002314">
    <property type="entry name" value="aa-tRNA-synt_IIb"/>
</dbReference>
<dbReference type="GO" id="GO:1990742">
    <property type="term" value="C:microvesicle"/>
    <property type="evidence" value="ECO:0007669"/>
    <property type="project" value="UniProtKB-ARBA"/>
</dbReference>